<feature type="region of interest" description="Disordered" evidence="1">
    <location>
        <begin position="1"/>
        <end position="24"/>
    </location>
</feature>
<dbReference type="AlphaFoldDB" id="A0AAE3IDJ0"/>
<protein>
    <submittedName>
        <fullName evidence="3">Transcriptional regulator</fullName>
    </submittedName>
</protein>
<dbReference type="RefSeq" id="WP_315910055.1">
    <property type="nucleotide sequence ID" value="NZ_JAOPKC010000025.1"/>
</dbReference>
<comment type="caution">
    <text evidence="3">The sequence shown here is derived from an EMBL/GenBank/DDBJ whole genome shotgun (WGS) entry which is preliminary data.</text>
</comment>
<sequence length="178" mass="20181">MSDFDPDPKETTLSDERDEWARTQDTRTRIRAVVTGLAEPATAATVAERAHCSTNAARKHLGEFVELGIARQLDNDTGTRYVRNDAYFRWRRANDLATTRTVDQLLDDLQELEAQDEQYQDTFDASSPDAVSLPEGASHAELEDRLQAIGEWHTVRESIERHKEALRIARRGDDKLTA</sequence>
<evidence type="ECO:0000313" key="3">
    <source>
        <dbReference type="EMBL" id="MCU4728247.1"/>
    </source>
</evidence>
<dbReference type="EMBL" id="JAOPKC010000025">
    <property type="protein sequence ID" value="MCU4719308.1"/>
    <property type="molecule type" value="Genomic_DNA"/>
</dbReference>
<organism evidence="3 5">
    <name type="scientific">Halapricum hydrolyticum</name>
    <dbReference type="NCBI Taxonomy" id="2979991"/>
    <lineage>
        <taxon>Archaea</taxon>
        <taxon>Methanobacteriati</taxon>
        <taxon>Methanobacteriota</taxon>
        <taxon>Stenosarchaea group</taxon>
        <taxon>Halobacteria</taxon>
        <taxon>Halobacteriales</taxon>
        <taxon>Haloarculaceae</taxon>
        <taxon>Halapricum</taxon>
    </lineage>
</organism>
<evidence type="ECO:0000313" key="4">
    <source>
        <dbReference type="Proteomes" id="UP001208186"/>
    </source>
</evidence>
<evidence type="ECO:0000313" key="2">
    <source>
        <dbReference type="EMBL" id="MCU4719308.1"/>
    </source>
</evidence>
<dbReference type="Proteomes" id="UP001209746">
    <property type="component" value="Unassembled WGS sequence"/>
</dbReference>
<keyword evidence="4" id="KW-1185">Reference proteome</keyword>
<name>A0AAE3IDJ0_9EURY</name>
<dbReference type="EMBL" id="JAOPKD010000022">
    <property type="protein sequence ID" value="MCU4728247.1"/>
    <property type="molecule type" value="Genomic_DNA"/>
</dbReference>
<reference evidence="3" key="1">
    <citation type="submission" date="2023-02" db="EMBL/GenBank/DDBJ databases">
        <title>Enrichment on poylsaccharides allowed isolation of novel metabolic and taxonomic groups of Haloarchaea.</title>
        <authorList>
            <person name="Sorokin D.Y."/>
            <person name="Elcheninov A.G."/>
            <person name="Khizhniak T.V."/>
            <person name="Kolganova T.V."/>
            <person name="Kublanov I.V."/>
        </authorList>
    </citation>
    <scope>NUCLEOTIDE SEQUENCE</scope>
    <source>
        <strain evidence="2 4">HArc-curdl5-1</strain>
        <strain evidence="3">HArc-curdl7</strain>
    </source>
</reference>
<proteinExistence type="predicted"/>
<evidence type="ECO:0000313" key="5">
    <source>
        <dbReference type="Proteomes" id="UP001209746"/>
    </source>
</evidence>
<evidence type="ECO:0000256" key="1">
    <source>
        <dbReference type="SAM" id="MobiDB-lite"/>
    </source>
</evidence>
<gene>
    <name evidence="3" type="ORF">OB914_14930</name>
    <name evidence="2" type="ORF">OB916_14750</name>
</gene>
<dbReference type="Proteomes" id="UP001208186">
    <property type="component" value="Unassembled WGS sequence"/>
</dbReference>
<accession>A0AAE3IDJ0</accession>
<dbReference type="Pfam" id="PF24033">
    <property type="entry name" value="DUF7342"/>
    <property type="match status" value="1"/>
</dbReference>
<dbReference type="InterPro" id="IPR055766">
    <property type="entry name" value="DUF7342"/>
</dbReference>